<feature type="coiled-coil region" evidence="1">
    <location>
        <begin position="32"/>
        <end position="59"/>
    </location>
</feature>
<gene>
    <name evidence="3" type="ORF">CTKZ_08210</name>
</gene>
<dbReference type="AlphaFoldDB" id="A0A401UX60"/>
<dbReference type="OrthoDB" id="5187715at2"/>
<keyword evidence="4" id="KW-1185">Reference proteome</keyword>
<dbReference type="RefSeq" id="WP_124341799.1">
    <property type="nucleotide sequence ID" value="NZ_JAHKSJ010000008.1"/>
</dbReference>
<dbReference type="InterPro" id="IPR007060">
    <property type="entry name" value="FtsL/DivIC"/>
</dbReference>
<dbReference type="Pfam" id="PF04977">
    <property type="entry name" value="DivIC"/>
    <property type="match status" value="1"/>
</dbReference>
<sequence length="158" mass="17294">MRLPRLFTVRVLVFSLVLLLAFVLVYPTLHSYLQQQQELAQLRAQVAAAEQRNGDLEAEKGRWDDPAYVAAQARERLSFVLPGEKAFRVLDPETVPDTPAVDPGPSSTVLDESATQPWYTSVWQSVEIAGTAPSQERAPTTEQPATPEGGGQEPAPTP</sequence>
<keyword evidence="1" id="KW-0175">Coiled coil</keyword>
<accession>A0A401UX60</accession>
<dbReference type="Proteomes" id="UP000288246">
    <property type="component" value="Unassembled WGS sequence"/>
</dbReference>
<evidence type="ECO:0000256" key="2">
    <source>
        <dbReference type="SAM" id="MobiDB-lite"/>
    </source>
</evidence>
<evidence type="ECO:0000313" key="4">
    <source>
        <dbReference type="Proteomes" id="UP000288246"/>
    </source>
</evidence>
<evidence type="ECO:0000256" key="1">
    <source>
        <dbReference type="SAM" id="Coils"/>
    </source>
</evidence>
<proteinExistence type="predicted"/>
<protein>
    <submittedName>
        <fullName evidence="3">Septum formation initiator</fullName>
    </submittedName>
</protein>
<feature type="region of interest" description="Disordered" evidence="2">
    <location>
        <begin position="91"/>
        <end position="114"/>
    </location>
</feature>
<name>A0A401UX60_9CELL</name>
<feature type="compositionally biased region" description="Polar residues" evidence="2">
    <location>
        <begin position="105"/>
        <end position="114"/>
    </location>
</feature>
<evidence type="ECO:0000313" key="3">
    <source>
        <dbReference type="EMBL" id="GCD19259.1"/>
    </source>
</evidence>
<reference evidence="3 4" key="1">
    <citation type="submission" date="2018-11" db="EMBL/GenBank/DDBJ databases">
        <title>Draft genome sequence of Cellulomonas takizawaensis strain TKZ-21.</title>
        <authorList>
            <person name="Yamamura H."/>
            <person name="Hayashi T."/>
            <person name="Hamada M."/>
            <person name="Serisawa Y."/>
            <person name="Matsuyama K."/>
            <person name="Nakagawa Y."/>
            <person name="Otoguro M."/>
            <person name="Yanagida F."/>
            <person name="Hayakawa M."/>
        </authorList>
    </citation>
    <scope>NUCLEOTIDE SEQUENCE [LARGE SCALE GENOMIC DNA]</scope>
    <source>
        <strain evidence="3 4">TKZ-21</strain>
    </source>
</reference>
<feature type="compositionally biased region" description="Polar residues" evidence="2">
    <location>
        <begin position="132"/>
        <end position="144"/>
    </location>
</feature>
<organism evidence="3 4">
    <name type="scientific">Cellulomonas algicola</name>
    <dbReference type="NCBI Taxonomy" id="2071633"/>
    <lineage>
        <taxon>Bacteria</taxon>
        <taxon>Bacillati</taxon>
        <taxon>Actinomycetota</taxon>
        <taxon>Actinomycetes</taxon>
        <taxon>Micrococcales</taxon>
        <taxon>Cellulomonadaceae</taxon>
        <taxon>Cellulomonas</taxon>
    </lineage>
</organism>
<dbReference type="EMBL" id="BHYL01000059">
    <property type="protein sequence ID" value="GCD19259.1"/>
    <property type="molecule type" value="Genomic_DNA"/>
</dbReference>
<comment type="caution">
    <text evidence="3">The sequence shown here is derived from an EMBL/GenBank/DDBJ whole genome shotgun (WGS) entry which is preliminary data.</text>
</comment>
<feature type="region of interest" description="Disordered" evidence="2">
    <location>
        <begin position="126"/>
        <end position="158"/>
    </location>
</feature>